<dbReference type="Proteomes" id="UP000297273">
    <property type="component" value="Unassembled WGS sequence"/>
</dbReference>
<dbReference type="Proteomes" id="UP000297946">
    <property type="component" value="Unassembled WGS sequence"/>
</dbReference>
<comment type="caution">
    <text evidence="4">The sequence shown here is derived from an EMBL/GenBank/DDBJ whole genome shotgun (WGS) entry which is preliminary data.</text>
</comment>
<keyword evidence="2" id="KW-0413">Isomerase</keyword>
<evidence type="ECO:0000313" key="4">
    <source>
        <dbReference type="EMBL" id="TGK03042.1"/>
    </source>
</evidence>
<dbReference type="AlphaFoldDB" id="A0A5F1ZVC4"/>
<dbReference type="EMBL" id="RQGC01000004">
    <property type="protein sequence ID" value="TGL41798.1"/>
    <property type="molecule type" value="Genomic_DNA"/>
</dbReference>
<dbReference type="Gene3D" id="3.10.310.10">
    <property type="entry name" value="Diaminopimelate Epimerase, Chain A, domain 1"/>
    <property type="match status" value="2"/>
</dbReference>
<name>A0A5F1ZVC4_9LEPT</name>
<comment type="similarity">
    <text evidence="1">Belongs to the PhzF family.</text>
</comment>
<evidence type="ECO:0000313" key="6">
    <source>
        <dbReference type="Proteomes" id="UP000297273"/>
    </source>
</evidence>
<evidence type="ECO:0000313" key="5">
    <source>
        <dbReference type="EMBL" id="TGL41798.1"/>
    </source>
</evidence>
<evidence type="ECO:0000256" key="1">
    <source>
        <dbReference type="ARBA" id="ARBA00008270"/>
    </source>
</evidence>
<dbReference type="GO" id="GO:0005737">
    <property type="term" value="C:cytoplasm"/>
    <property type="evidence" value="ECO:0007669"/>
    <property type="project" value="TreeGrafter"/>
</dbReference>
<feature type="active site" evidence="3">
    <location>
        <position position="49"/>
    </location>
</feature>
<sequence>MKEEYKIYQIDAFADSLFKGNPAAVVPWKGEWPSDSLLLQLAAENNLSETAFYRPNGKSGEFDLRWFTPGVEVDLCGHATLASAFVIYELEEGAETLPTSLRFHTKSGILQVFKEKGIYYLDFPSRAPVVLDQSVKDFGECFGKLPKQVLAARDIVFLFEKESDVQDLVPNFEKIKELPYFAAIVTAPADPGKPYDFVSRFFAPAKGVPEDPVTGSAHCTLIPYWSERLGKKNLKAYQTSKRGGHLLCEDLGERVRIGGTCKLYMKGNFYLE</sequence>
<dbReference type="RefSeq" id="WP_135644216.1">
    <property type="nucleotide sequence ID" value="NZ_RQER01000004.1"/>
</dbReference>
<dbReference type="InterPro" id="IPR003719">
    <property type="entry name" value="Phenazine_PhzF-like"/>
</dbReference>
<dbReference type="PANTHER" id="PTHR13774">
    <property type="entry name" value="PHENAZINE BIOSYNTHESIS PROTEIN"/>
    <property type="match status" value="1"/>
</dbReference>
<dbReference type="NCBIfam" id="TIGR00654">
    <property type="entry name" value="PhzF_family"/>
    <property type="match status" value="1"/>
</dbReference>
<reference evidence="5" key="1">
    <citation type="submission" date="2018-10" db="EMBL/GenBank/DDBJ databases">
        <authorList>
            <person name="Vincent A.T."/>
            <person name="Schiettekatte O."/>
            <person name="Bourhy P."/>
            <person name="Veyrier F.J."/>
            <person name="Picardeau M."/>
        </authorList>
    </citation>
    <scope>NUCLEOTIDE SEQUENCE</scope>
    <source>
        <strain evidence="5">201702690</strain>
    </source>
</reference>
<reference evidence="4 7" key="2">
    <citation type="journal article" date="2019" name="PLoS Negl. Trop. Dis.">
        <title>Revisiting the worldwide diversity of Leptospira species in the environment.</title>
        <authorList>
            <person name="Vincent A.T."/>
            <person name="Schiettekatte O."/>
            <person name="Bourhy P."/>
            <person name="Veyrier F.J."/>
            <person name="Picardeau M."/>
        </authorList>
    </citation>
    <scope>NUCLEOTIDE SEQUENCE [LARGE SCALE GENOMIC DNA]</scope>
    <source>
        <strain evidence="5">201702690</strain>
        <strain evidence="4 7">SSW18</strain>
    </source>
</reference>
<dbReference type="OrthoDB" id="9788221at2"/>
<dbReference type="EMBL" id="RQER01000004">
    <property type="protein sequence ID" value="TGK03042.1"/>
    <property type="molecule type" value="Genomic_DNA"/>
</dbReference>
<dbReference type="PIRSF" id="PIRSF016184">
    <property type="entry name" value="PhzC_PhzF"/>
    <property type="match status" value="1"/>
</dbReference>
<dbReference type="SUPFAM" id="SSF54506">
    <property type="entry name" value="Diaminopimelate epimerase-like"/>
    <property type="match status" value="1"/>
</dbReference>
<evidence type="ECO:0000313" key="7">
    <source>
        <dbReference type="Proteomes" id="UP000297946"/>
    </source>
</evidence>
<dbReference type="Pfam" id="PF02567">
    <property type="entry name" value="PhzC-PhzF"/>
    <property type="match status" value="1"/>
</dbReference>
<organism evidence="4 7">
    <name type="scientific">Leptospira langatensis</name>
    <dbReference type="NCBI Taxonomy" id="2484983"/>
    <lineage>
        <taxon>Bacteria</taxon>
        <taxon>Pseudomonadati</taxon>
        <taxon>Spirochaetota</taxon>
        <taxon>Spirochaetia</taxon>
        <taxon>Leptospirales</taxon>
        <taxon>Leptospiraceae</taxon>
        <taxon>Leptospira</taxon>
    </lineage>
</organism>
<keyword evidence="6" id="KW-1185">Reference proteome</keyword>
<dbReference type="PANTHER" id="PTHR13774:SF17">
    <property type="entry name" value="PHENAZINE BIOSYNTHESIS-LIKE DOMAIN-CONTAINING PROTEIN"/>
    <property type="match status" value="1"/>
</dbReference>
<gene>
    <name evidence="4" type="ORF">EHO57_07015</name>
    <name evidence="5" type="ORF">EHQ53_06180</name>
</gene>
<accession>A0A5F1ZVC4</accession>
<evidence type="ECO:0000256" key="2">
    <source>
        <dbReference type="ARBA" id="ARBA00023235"/>
    </source>
</evidence>
<dbReference type="GO" id="GO:0016853">
    <property type="term" value="F:isomerase activity"/>
    <property type="evidence" value="ECO:0007669"/>
    <property type="project" value="UniProtKB-KW"/>
</dbReference>
<proteinExistence type="inferred from homology"/>
<evidence type="ECO:0000256" key="3">
    <source>
        <dbReference type="PIRSR" id="PIRSR016184-1"/>
    </source>
</evidence>
<protein>
    <submittedName>
        <fullName evidence="4">PhzF family phenazine biosynthesis protein</fullName>
    </submittedName>
</protein>